<feature type="transmembrane region" description="Helical" evidence="2">
    <location>
        <begin position="91"/>
        <end position="112"/>
    </location>
</feature>
<keyword evidence="2" id="KW-0812">Transmembrane</keyword>
<protein>
    <submittedName>
        <fullName evidence="3">Uncharacterized protein</fullName>
    </submittedName>
</protein>
<feature type="transmembrane region" description="Helical" evidence="2">
    <location>
        <begin position="132"/>
        <end position="158"/>
    </location>
</feature>
<keyword evidence="2" id="KW-0472">Membrane</keyword>
<dbReference type="KEGG" id="ahw:NCTC11636_00770"/>
<sequence>MTDYELLLASSTAGEPPQGTLRVIDVLRSVPVLVVVLLFSVLIPVIPRLELGAGFLTMLYVCGIAPFAFGATVALILVLCRVGRDERPVPVATAVAVWVIVLNALVVTLCVVDTDFESDFPSVAQRLVSEPVAELLSGLAVCVSPVAVVAAWLVAIITGRRAVAARDRARLSHLAPVVVTGGQPGGPSPHPGHPAPRAVGVARVPY</sequence>
<dbReference type="AlphaFoldDB" id="A0A3S5EGY6"/>
<evidence type="ECO:0000313" key="4">
    <source>
        <dbReference type="Proteomes" id="UP000266895"/>
    </source>
</evidence>
<accession>A0A3S5EGY6</accession>
<proteinExistence type="predicted"/>
<feature type="transmembrane region" description="Helical" evidence="2">
    <location>
        <begin position="58"/>
        <end position="79"/>
    </location>
</feature>
<organism evidence="3 4">
    <name type="scientific">Actinomyces howellii</name>
    <dbReference type="NCBI Taxonomy" id="52771"/>
    <lineage>
        <taxon>Bacteria</taxon>
        <taxon>Bacillati</taxon>
        <taxon>Actinomycetota</taxon>
        <taxon>Actinomycetes</taxon>
        <taxon>Actinomycetales</taxon>
        <taxon>Actinomycetaceae</taxon>
        <taxon>Actinomyces</taxon>
    </lineage>
</organism>
<keyword evidence="2" id="KW-1133">Transmembrane helix</keyword>
<keyword evidence="4" id="KW-1185">Reference proteome</keyword>
<evidence type="ECO:0000256" key="2">
    <source>
        <dbReference type="SAM" id="Phobius"/>
    </source>
</evidence>
<dbReference type="RefSeq" id="WP_126381935.1">
    <property type="nucleotide sequence ID" value="NZ_LR134350.1"/>
</dbReference>
<evidence type="ECO:0000313" key="3">
    <source>
        <dbReference type="EMBL" id="VEG26902.1"/>
    </source>
</evidence>
<feature type="region of interest" description="Disordered" evidence="1">
    <location>
        <begin position="182"/>
        <end position="206"/>
    </location>
</feature>
<reference evidence="3 4" key="1">
    <citation type="submission" date="2018-12" db="EMBL/GenBank/DDBJ databases">
        <authorList>
            <consortium name="Pathogen Informatics"/>
        </authorList>
    </citation>
    <scope>NUCLEOTIDE SEQUENCE [LARGE SCALE GENOMIC DNA]</scope>
    <source>
        <strain evidence="3 4">NCTC11636</strain>
    </source>
</reference>
<feature type="transmembrane region" description="Helical" evidence="2">
    <location>
        <begin position="26"/>
        <end position="46"/>
    </location>
</feature>
<dbReference type="EMBL" id="LR134350">
    <property type="protein sequence ID" value="VEG26902.1"/>
    <property type="molecule type" value="Genomic_DNA"/>
</dbReference>
<evidence type="ECO:0000256" key="1">
    <source>
        <dbReference type="SAM" id="MobiDB-lite"/>
    </source>
</evidence>
<gene>
    <name evidence="3" type="ORF">NCTC11636_00770</name>
</gene>
<dbReference type="Proteomes" id="UP000266895">
    <property type="component" value="Chromosome"/>
</dbReference>
<name>A0A3S5EGY6_9ACTO</name>